<keyword evidence="3" id="KW-1185">Reference proteome</keyword>
<dbReference type="PATRIC" id="fig|1309411.5.peg.1691"/>
<dbReference type="Gene3D" id="3.40.50.1000">
    <property type="entry name" value="HAD superfamily/HAD-like"/>
    <property type="match status" value="1"/>
</dbReference>
<evidence type="ECO:0000313" key="2">
    <source>
        <dbReference type="EMBL" id="MDR6219919.1"/>
    </source>
</evidence>
<sequence>MRTRLIATDLDGTLLDSDLQVSARTRAALDAARAAGIEVVPVTARQPRGLGLIAAQAGFTGWALCGNGAHGVHLGTGETLFEAHVEPFAQRAVAAALTERIGGLLFVSVRERGEVFAAQAGYAELAHFEDHKRWPHEMQALPLADVLAAPSLKLIVRHPTLGPDELLREARALDLPGVAVTHSGAPFIEVLAAGVSKAWGLSRLCAHLGIQQGEVLAFGDAPNDAEMLAWAGRGVAVAHAHPDARSAADEVAASNDEDGVAAVIEALPELSAR</sequence>
<dbReference type="KEGG" id="dch:SY84_08285"/>
<dbReference type="GO" id="GO:0016791">
    <property type="term" value="F:phosphatase activity"/>
    <property type="evidence" value="ECO:0007669"/>
    <property type="project" value="TreeGrafter"/>
</dbReference>
<dbReference type="Gene3D" id="3.30.1240.10">
    <property type="match status" value="1"/>
</dbReference>
<dbReference type="EMBL" id="CP011389">
    <property type="protein sequence ID" value="AKH17053.1"/>
    <property type="molecule type" value="Genomic_DNA"/>
</dbReference>
<evidence type="ECO:0000313" key="3">
    <source>
        <dbReference type="Proteomes" id="UP000034024"/>
    </source>
</evidence>
<dbReference type="InterPro" id="IPR023214">
    <property type="entry name" value="HAD_sf"/>
</dbReference>
<dbReference type="NCBIfam" id="TIGR01484">
    <property type="entry name" value="HAD-SF-IIB"/>
    <property type="match status" value="1"/>
</dbReference>
<dbReference type="OrthoDB" id="9790031at2"/>
<name>A0A0F7JQI8_9DEIO</name>
<protein>
    <submittedName>
        <fullName evidence="2">Cof subfamily protein (Haloacid dehalogenase superfamily)</fullName>
    </submittedName>
    <submittedName>
        <fullName evidence="1">Hydrolase</fullName>
    </submittedName>
</protein>
<dbReference type="SUPFAM" id="SSF56784">
    <property type="entry name" value="HAD-like"/>
    <property type="match status" value="1"/>
</dbReference>
<dbReference type="InterPro" id="IPR006379">
    <property type="entry name" value="HAD-SF_hydro_IIB"/>
</dbReference>
<reference evidence="1 3" key="1">
    <citation type="submission" date="2015-01" db="EMBL/GenBank/DDBJ databases">
        <title>Deinococcus soli/N5/whole genome sequencing.</title>
        <authorList>
            <person name="Kim M.K."/>
            <person name="Srinivasan S."/>
            <person name="Lee J.-J."/>
        </authorList>
    </citation>
    <scope>NUCLEOTIDE SEQUENCE [LARGE SCALE GENOMIC DNA]</scope>
    <source>
        <strain evidence="1 3">N5</strain>
    </source>
</reference>
<evidence type="ECO:0000313" key="1">
    <source>
        <dbReference type="EMBL" id="AKH17053.1"/>
    </source>
</evidence>
<dbReference type="RefSeq" id="WP_046843623.1">
    <property type="nucleotide sequence ID" value="NZ_CP011389.1"/>
</dbReference>
<dbReference type="GO" id="GO:0000287">
    <property type="term" value="F:magnesium ion binding"/>
    <property type="evidence" value="ECO:0007669"/>
    <property type="project" value="TreeGrafter"/>
</dbReference>
<gene>
    <name evidence="2" type="ORF">J2Y00_003526</name>
    <name evidence="1" type="ORF">SY84_08285</name>
</gene>
<dbReference type="SFLD" id="SFLDS00003">
    <property type="entry name" value="Haloacid_Dehalogenase"/>
    <property type="match status" value="1"/>
</dbReference>
<dbReference type="Pfam" id="PF08282">
    <property type="entry name" value="Hydrolase_3"/>
    <property type="match status" value="1"/>
</dbReference>
<dbReference type="Proteomes" id="UP000034024">
    <property type="component" value="Chromosome"/>
</dbReference>
<dbReference type="InterPro" id="IPR036412">
    <property type="entry name" value="HAD-like_sf"/>
</dbReference>
<proteinExistence type="predicted"/>
<dbReference type="AlphaFoldDB" id="A0A0F7JQI8"/>
<dbReference type="PANTHER" id="PTHR10000">
    <property type="entry name" value="PHOSPHOSERINE PHOSPHATASE"/>
    <property type="match status" value="1"/>
</dbReference>
<accession>A0A0F7JQI8</accession>
<dbReference type="GO" id="GO:0005829">
    <property type="term" value="C:cytosol"/>
    <property type="evidence" value="ECO:0007669"/>
    <property type="project" value="TreeGrafter"/>
</dbReference>
<reference evidence="2" key="2">
    <citation type="submission" date="2023-07" db="EMBL/GenBank/DDBJ databases">
        <title>Sorghum-associated microbial communities from plants grown in Nebraska, USA.</title>
        <authorList>
            <person name="Schachtman D."/>
        </authorList>
    </citation>
    <scope>NUCLEOTIDE SEQUENCE</scope>
    <source>
        <strain evidence="2">BE330</strain>
    </source>
</reference>
<dbReference type="InterPro" id="IPR000150">
    <property type="entry name" value="Cof"/>
</dbReference>
<dbReference type="PANTHER" id="PTHR10000:SF8">
    <property type="entry name" value="HAD SUPERFAMILY HYDROLASE-LIKE, TYPE 3"/>
    <property type="match status" value="1"/>
</dbReference>
<dbReference type="EMBL" id="JAVDQK010000009">
    <property type="protein sequence ID" value="MDR6219919.1"/>
    <property type="molecule type" value="Genomic_DNA"/>
</dbReference>
<keyword evidence="1" id="KW-0378">Hydrolase</keyword>
<dbReference type="SFLD" id="SFLDG01140">
    <property type="entry name" value="C2.B:_Phosphomannomutase_and_P"/>
    <property type="match status" value="1"/>
</dbReference>
<organism evidence="1 3">
    <name type="scientific">Deinococcus soli</name>
    <name type="common">ex Cha et al. 2016</name>
    <dbReference type="NCBI Taxonomy" id="1309411"/>
    <lineage>
        <taxon>Bacteria</taxon>
        <taxon>Thermotogati</taxon>
        <taxon>Deinococcota</taxon>
        <taxon>Deinococci</taxon>
        <taxon>Deinococcales</taxon>
        <taxon>Deinococcaceae</taxon>
        <taxon>Deinococcus</taxon>
    </lineage>
</organism>
<dbReference type="NCBIfam" id="TIGR00099">
    <property type="entry name" value="Cof-subfamily"/>
    <property type="match status" value="1"/>
</dbReference>
<dbReference type="Proteomes" id="UP001185331">
    <property type="component" value="Unassembled WGS sequence"/>
</dbReference>